<dbReference type="EMBL" id="QZWZ01000012">
    <property type="protein sequence ID" value="RJT38471.1"/>
    <property type="molecule type" value="Genomic_DNA"/>
</dbReference>
<proteinExistence type="predicted"/>
<dbReference type="InterPro" id="IPR013096">
    <property type="entry name" value="Cupin_2"/>
</dbReference>
<dbReference type="Gene3D" id="2.60.120.10">
    <property type="entry name" value="Jelly Rolls"/>
    <property type="match status" value="1"/>
</dbReference>
<keyword evidence="3" id="KW-1185">Reference proteome</keyword>
<dbReference type="OrthoDB" id="9791637at2"/>
<dbReference type="Pfam" id="PF07883">
    <property type="entry name" value="Cupin_2"/>
    <property type="match status" value="1"/>
</dbReference>
<dbReference type="Proteomes" id="UP000272706">
    <property type="component" value="Unassembled WGS sequence"/>
</dbReference>
<dbReference type="InterPro" id="IPR014710">
    <property type="entry name" value="RmlC-like_jellyroll"/>
</dbReference>
<evidence type="ECO:0000313" key="3">
    <source>
        <dbReference type="Proteomes" id="UP000272706"/>
    </source>
</evidence>
<name>A0A3A5KQY6_9HYPH</name>
<protein>
    <submittedName>
        <fullName evidence="2">Cupin domain-containing protein</fullName>
    </submittedName>
</protein>
<dbReference type="SUPFAM" id="SSF51182">
    <property type="entry name" value="RmlC-like cupins"/>
    <property type="match status" value="1"/>
</dbReference>
<organism evidence="2 3">
    <name type="scientific">Mesorhizobium waimense</name>
    <dbReference type="NCBI Taxonomy" id="1300307"/>
    <lineage>
        <taxon>Bacteria</taxon>
        <taxon>Pseudomonadati</taxon>
        <taxon>Pseudomonadota</taxon>
        <taxon>Alphaproteobacteria</taxon>
        <taxon>Hyphomicrobiales</taxon>
        <taxon>Phyllobacteriaceae</taxon>
        <taxon>Mesorhizobium</taxon>
    </lineage>
</organism>
<accession>A0A3A5KQY6</accession>
<dbReference type="InterPro" id="IPR011051">
    <property type="entry name" value="RmlC_Cupin_sf"/>
</dbReference>
<reference evidence="2 3" key="1">
    <citation type="submission" date="2018-09" db="EMBL/GenBank/DDBJ databases">
        <title>Mesorhizobium carmichaelinearum sp. nov. isolated from Carmichaelinea spp. root nodules in New Zealand.</title>
        <authorList>
            <person name="De Meyer S.E."/>
        </authorList>
    </citation>
    <scope>NUCLEOTIDE SEQUENCE [LARGE SCALE GENOMIC DNA]</scope>
    <source>
        <strain evidence="2 3">ICMP19557</strain>
    </source>
</reference>
<dbReference type="AlphaFoldDB" id="A0A3A5KQY6"/>
<gene>
    <name evidence="2" type="ORF">D3227_16740</name>
</gene>
<evidence type="ECO:0000313" key="2">
    <source>
        <dbReference type="EMBL" id="RJT38471.1"/>
    </source>
</evidence>
<sequence length="210" mass="22680">MSRCGDVYENKVTGEFAVILRGTEDRGQGPGIVHLTARPGAAVVGEHFHPNMIERFTVLSGRIDASIAGKTFSLGPGQSATVEAGVVHDWWNSCKTDEAHVLIEIERAHGADHIDPNRFELLIGMLFGLANAGRVDWKGRPFLLQAAVIAREFADVIVFTQPPPAIQRVALAILAPLASLLGYRAIDPAFCRPHAHVTPAPEILALVAER</sequence>
<feature type="domain" description="Cupin type-2" evidence="1">
    <location>
        <begin position="36"/>
        <end position="101"/>
    </location>
</feature>
<evidence type="ECO:0000259" key="1">
    <source>
        <dbReference type="Pfam" id="PF07883"/>
    </source>
</evidence>
<comment type="caution">
    <text evidence="2">The sequence shown here is derived from an EMBL/GenBank/DDBJ whole genome shotgun (WGS) entry which is preliminary data.</text>
</comment>